<gene>
    <name evidence="1" type="ORF">BN2614_LOCUS15</name>
</gene>
<dbReference type="EMBL" id="CYRY02046908">
    <property type="protein sequence ID" value="VCX42724.1"/>
    <property type="molecule type" value="Genomic_DNA"/>
</dbReference>
<proteinExistence type="predicted"/>
<feature type="non-terminal residue" evidence="1">
    <location>
        <position position="71"/>
    </location>
</feature>
<evidence type="ECO:0000313" key="2">
    <source>
        <dbReference type="Proteomes" id="UP000269945"/>
    </source>
</evidence>
<feature type="non-terminal residue" evidence="1">
    <location>
        <position position="1"/>
    </location>
</feature>
<dbReference type="AlphaFoldDB" id="A0A9X9MD62"/>
<evidence type="ECO:0000313" key="1">
    <source>
        <dbReference type="EMBL" id="VCX42724.1"/>
    </source>
</evidence>
<sequence>KLGTETQTRVQLLTPRLIKASGLWPSPVQDPDLVGAGQGRTELVGFVYQCGISELLPHEVPLLLTALGDGV</sequence>
<comment type="caution">
    <text evidence="1">The sequence shown here is derived from an EMBL/GenBank/DDBJ whole genome shotgun (WGS) entry which is preliminary data.</text>
</comment>
<organism evidence="1 2">
    <name type="scientific">Gulo gulo</name>
    <name type="common">Wolverine</name>
    <name type="synonym">Gluton</name>
    <dbReference type="NCBI Taxonomy" id="48420"/>
    <lineage>
        <taxon>Eukaryota</taxon>
        <taxon>Metazoa</taxon>
        <taxon>Chordata</taxon>
        <taxon>Craniata</taxon>
        <taxon>Vertebrata</taxon>
        <taxon>Euteleostomi</taxon>
        <taxon>Mammalia</taxon>
        <taxon>Eutheria</taxon>
        <taxon>Laurasiatheria</taxon>
        <taxon>Carnivora</taxon>
        <taxon>Caniformia</taxon>
        <taxon>Musteloidea</taxon>
        <taxon>Mustelidae</taxon>
        <taxon>Guloninae</taxon>
        <taxon>Gulo</taxon>
    </lineage>
</organism>
<dbReference type="Proteomes" id="UP000269945">
    <property type="component" value="Unassembled WGS sequence"/>
</dbReference>
<protein>
    <submittedName>
        <fullName evidence="1">Uncharacterized protein</fullName>
    </submittedName>
</protein>
<keyword evidence="2" id="KW-1185">Reference proteome</keyword>
<name>A0A9X9MD62_GULGU</name>
<accession>A0A9X9MD62</accession>
<reference evidence="1 2" key="1">
    <citation type="submission" date="2018-10" db="EMBL/GenBank/DDBJ databases">
        <authorList>
            <person name="Ekblom R."/>
            <person name="Jareborg N."/>
        </authorList>
    </citation>
    <scope>NUCLEOTIDE SEQUENCE [LARGE SCALE GENOMIC DNA]</scope>
    <source>
        <tissue evidence="1">Muscle</tissue>
    </source>
</reference>